<feature type="transmembrane region" description="Helical" evidence="1">
    <location>
        <begin position="12"/>
        <end position="34"/>
    </location>
</feature>
<keyword evidence="1" id="KW-1133">Transmembrane helix</keyword>
<dbReference type="InterPro" id="IPR011041">
    <property type="entry name" value="Quinoprot_gluc/sorb_DH_b-prop"/>
</dbReference>
<keyword evidence="1" id="KW-0812">Transmembrane</keyword>
<dbReference type="InterPro" id="IPR012938">
    <property type="entry name" value="Glc/Sorbosone_DH"/>
</dbReference>
<dbReference type="SUPFAM" id="SSF50952">
    <property type="entry name" value="Soluble quinoprotein glucose dehydrogenase"/>
    <property type="match status" value="1"/>
</dbReference>
<dbReference type="InterPro" id="IPR054539">
    <property type="entry name" value="Beta-prop_PDH"/>
</dbReference>
<sequence>MTVKPQHGGSTARFLLAVVLLLVVGGGVLFKLYVAPQVGDFRVILNAIVGSGIDTPEESRLKQTLNIDERFTLRIFAANLPNARWLLPTSRDDLLVSRPRKGDIVLLHADSDGDGRSDGRETLLTELNMPHGMTLIGDWLYIAEQDAIGRVKFNAQARAVEGPFQRLLSGLPGGGNHWAKSLELGPDGWLYFNVGSSCNVCTEEDTRRGSLMRMRPDGSGAEIYAAGLRNAMGFAWAPWDQALYAADISRDLLGDDYPPDELNLVVEGGFYGWPFANGFGDADPDLGSLKPDTLDTIDPVLAIPAHTTPLGLHFPRHESLAEAFPRSAFMALHGSWNRSVPDGYRLELLQWQSDGQISVQTLVDGFWTGDDLVGRPVDVEEDSAGNLYLSDDYGSAVYRLSLSSDLP</sequence>
<dbReference type="PANTHER" id="PTHR19328">
    <property type="entry name" value="HEDGEHOG-INTERACTING PROTEIN"/>
    <property type="match status" value="1"/>
</dbReference>
<feature type="domain" description="Glucose/Sorbosone dehydrogenase" evidence="2">
    <location>
        <begin position="145"/>
        <end position="277"/>
    </location>
</feature>
<dbReference type="InterPro" id="IPR011042">
    <property type="entry name" value="6-blade_b-propeller_TolB-like"/>
</dbReference>
<dbReference type="Pfam" id="PF07995">
    <property type="entry name" value="GSDH"/>
    <property type="match status" value="1"/>
</dbReference>
<evidence type="ECO:0000313" key="4">
    <source>
        <dbReference type="EMBL" id="MBB3046684.1"/>
    </source>
</evidence>
<evidence type="ECO:0000259" key="2">
    <source>
        <dbReference type="Pfam" id="PF07995"/>
    </source>
</evidence>
<dbReference type="Gene3D" id="2.120.10.30">
    <property type="entry name" value="TolB, C-terminal domain"/>
    <property type="match status" value="1"/>
</dbReference>
<reference evidence="4 5" key="1">
    <citation type="submission" date="2020-08" db="EMBL/GenBank/DDBJ databases">
        <title>Genomic Encyclopedia of Type Strains, Phase III (KMG-III): the genomes of soil and plant-associated and newly described type strains.</title>
        <authorList>
            <person name="Whitman W."/>
        </authorList>
    </citation>
    <scope>NUCLEOTIDE SEQUENCE [LARGE SCALE GENOMIC DNA]</scope>
    <source>
        <strain evidence="4 5">CECT 8654</strain>
    </source>
</reference>
<protein>
    <submittedName>
        <fullName evidence="4">Glucose/arabinose dehydrogenase</fullName>
    </submittedName>
</protein>
<feature type="domain" description="Pyrroloquinoline quinone-dependent pyranose dehydrogenase beta-propeller" evidence="3">
    <location>
        <begin position="296"/>
        <end position="399"/>
    </location>
</feature>
<evidence type="ECO:0000313" key="5">
    <source>
        <dbReference type="Proteomes" id="UP000537130"/>
    </source>
</evidence>
<evidence type="ECO:0000259" key="3">
    <source>
        <dbReference type="Pfam" id="PF22807"/>
    </source>
</evidence>
<comment type="caution">
    <text evidence="4">The sequence shown here is derived from an EMBL/GenBank/DDBJ whole genome shotgun (WGS) entry which is preliminary data.</text>
</comment>
<gene>
    <name evidence="4" type="ORF">FHR99_000920</name>
</gene>
<proteinExistence type="predicted"/>
<keyword evidence="1" id="KW-0472">Membrane</keyword>
<keyword evidence="5" id="KW-1185">Reference proteome</keyword>
<dbReference type="Proteomes" id="UP000537130">
    <property type="component" value="Unassembled WGS sequence"/>
</dbReference>
<dbReference type="PANTHER" id="PTHR19328:SF53">
    <property type="entry name" value="MEMBRANE PROTEIN"/>
    <property type="match status" value="1"/>
</dbReference>
<dbReference type="EMBL" id="JACHWY010000001">
    <property type="protein sequence ID" value="MBB3046684.1"/>
    <property type="molecule type" value="Genomic_DNA"/>
</dbReference>
<accession>A0A7W4Z4N8</accession>
<name>A0A7W4Z4N8_9GAMM</name>
<dbReference type="AlphaFoldDB" id="A0A7W4Z4N8"/>
<organism evidence="4 5">
    <name type="scientific">Litorivivens lipolytica</name>
    <dbReference type="NCBI Taxonomy" id="1524264"/>
    <lineage>
        <taxon>Bacteria</taxon>
        <taxon>Pseudomonadati</taxon>
        <taxon>Pseudomonadota</taxon>
        <taxon>Gammaproteobacteria</taxon>
        <taxon>Litorivivens</taxon>
    </lineage>
</organism>
<evidence type="ECO:0000256" key="1">
    <source>
        <dbReference type="SAM" id="Phobius"/>
    </source>
</evidence>
<dbReference type="Pfam" id="PF22807">
    <property type="entry name" value="TrAA12"/>
    <property type="match status" value="1"/>
</dbReference>
<dbReference type="RefSeq" id="WP_183409364.1">
    <property type="nucleotide sequence ID" value="NZ_JACHWY010000001.1"/>
</dbReference>